<evidence type="ECO:0000256" key="6">
    <source>
        <dbReference type="ARBA" id="ARBA00023002"/>
    </source>
</evidence>
<evidence type="ECO:0000256" key="8">
    <source>
        <dbReference type="SAM" id="SignalP"/>
    </source>
</evidence>
<evidence type="ECO:0000256" key="3">
    <source>
        <dbReference type="ARBA" id="ARBA00011928"/>
    </source>
</evidence>
<dbReference type="InParanoid" id="A0A5E4F3X0"/>
<dbReference type="InterPro" id="IPR006093">
    <property type="entry name" value="Oxy_OxRdtase_FAD_BS"/>
</dbReference>
<dbReference type="InterPro" id="IPR016166">
    <property type="entry name" value="FAD-bd_PCMH"/>
</dbReference>
<keyword evidence="6" id="KW-0560">Oxidoreductase</keyword>
<dbReference type="EMBL" id="CABIKO010000061">
    <property type="protein sequence ID" value="VVA22516.1"/>
    <property type="molecule type" value="Genomic_DNA"/>
</dbReference>
<dbReference type="PROSITE" id="PS00862">
    <property type="entry name" value="OX2_COVAL_FAD"/>
    <property type="match status" value="1"/>
</dbReference>
<dbReference type="EC" id="1.5.99.12" evidence="3"/>
<keyword evidence="4" id="KW-0285">Flavoprotein</keyword>
<dbReference type="Pfam" id="PF01565">
    <property type="entry name" value="FAD_binding_4"/>
    <property type="match status" value="1"/>
</dbReference>
<evidence type="ECO:0000256" key="7">
    <source>
        <dbReference type="ARBA" id="ARBA00048224"/>
    </source>
</evidence>
<dbReference type="InterPro" id="IPR006094">
    <property type="entry name" value="Oxid_FAD_bind_N"/>
</dbReference>
<accession>A0A5E4F3X0</accession>
<proteinExistence type="inferred from homology"/>
<dbReference type="FunFam" id="3.40.462.10:FF:000001">
    <property type="entry name" value="Cytokinin dehydrogenase 2"/>
    <property type="match status" value="1"/>
</dbReference>
<gene>
    <name evidence="10" type="ORF">ALMOND_2B017801</name>
</gene>
<dbReference type="Gene3D" id="3.30.43.10">
    <property type="entry name" value="Uridine Diphospho-n-acetylenolpyruvylglucosamine Reductase, domain 2"/>
    <property type="match status" value="1"/>
</dbReference>
<comment type="catalytic activity">
    <reaction evidence="7">
        <text>N(6)-dimethylallyladenine + A + H2O = 3-methyl-2-butenal + adenine + AH2</text>
        <dbReference type="Rhea" id="RHEA:13625"/>
        <dbReference type="ChEBI" id="CHEBI:13193"/>
        <dbReference type="ChEBI" id="CHEBI:15377"/>
        <dbReference type="ChEBI" id="CHEBI:15825"/>
        <dbReference type="ChEBI" id="CHEBI:16708"/>
        <dbReference type="ChEBI" id="CHEBI:17499"/>
        <dbReference type="ChEBI" id="CHEBI:17660"/>
        <dbReference type="EC" id="1.5.99.12"/>
    </reaction>
</comment>
<dbReference type="OMA" id="PMNKSKW"/>
<dbReference type="SUPFAM" id="SSF55103">
    <property type="entry name" value="FAD-linked oxidases, C-terminal domain"/>
    <property type="match status" value="1"/>
</dbReference>
<evidence type="ECO:0000256" key="4">
    <source>
        <dbReference type="ARBA" id="ARBA00022630"/>
    </source>
</evidence>
<keyword evidence="8" id="KW-0732">Signal</keyword>
<dbReference type="AlphaFoldDB" id="A0A5E4F3X0"/>
<evidence type="ECO:0000256" key="1">
    <source>
        <dbReference type="ARBA" id="ARBA00001974"/>
    </source>
</evidence>
<dbReference type="PANTHER" id="PTHR13878">
    <property type="entry name" value="GULONOLACTONE OXIDASE"/>
    <property type="match status" value="1"/>
</dbReference>
<dbReference type="GO" id="GO:0071949">
    <property type="term" value="F:FAD binding"/>
    <property type="evidence" value="ECO:0007669"/>
    <property type="project" value="InterPro"/>
</dbReference>
<keyword evidence="5" id="KW-0274">FAD</keyword>
<evidence type="ECO:0000256" key="5">
    <source>
        <dbReference type="ARBA" id="ARBA00022827"/>
    </source>
</evidence>
<dbReference type="InterPro" id="IPR015345">
    <property type="entry name" value="Cytokinin_DH_FAD/cytokin-bd"/>
</dbReference>
<dbReference type="Gramene" id="VVA22516">
    <property type="protein sequence ID" value="VVA22516"/>
    <property type="gene ID" value="Prudul26B017801"/>
</dbReference>
<comment type="cofactor">
    <cofactor evidence="1">
        <name>FAD</name>
        <dbReference type="ChEBI" id="CHEBI:57692"/>
    </cofactor>
</comment>
<dbReference type="GO" id="GO:0019139">
    <property type="term" value="F:cytokinin dehydrogenase activity"/>
    <property type="evidence" value="ECO:0007669"/>
    <property type="project" value="UniProtKB-EC"/>
</dbReference>
<dbReference type="InterPro" id="IPR016170">
    <property type="entry name" value="Cytok_DH_C_sf"/>
</dbReference>
<dbReference type="Gene3D" id="3.30.465.10">
    <property type="match status" value="1"/>
</dbReference>
<evidence type="ECO:0000313" key="11">
    <source>
        <dbReference type="Proteomes" id="UP000327085"/>
    </source>
</evidence>
<dbReference type="Proteomes" id="UP000327085">
    <property type="component" value="Chromosome 1"/>
</dbReference>
<sequence length="542" mass="60005">MATKLLLITFAICRLIVTVGLTVDPTELLRLVVDGQLSVDPSDVDTASKDFGLMTRAEPLAVLHPGSAQDVARLVRAAYSSAHGFTVSARGHGHSINGQAQTNNGVVIEMNGGGSSGRVMSQVRSGSGRVSEKGMYVDAWGGELWIDVLRSTLEYGLAPKSWTDYLYLSVGGTLSNAGISGQAFNHGPQISSVDELDVVTGRGELLTCSEEKNSELFHAVLGGLGQFGIITRARIALEPAPQRVRWIRVLYSNFSAFTKDQEFLISLHGQPSTHKFDYVEGFVIVDGGLINNWRSSFFSPSNPVKITSINSQGGVLYCLEITKNYHESSADTIDQEIEGLLKKLDFVPTSVFTTDLPYVDFLDRVHKAELKLRSKSLWDVPHPWLNLFVPKSRISDFDKGVFKGILGNKTSGPILIYPMNKDKWDQRSSVVTPDEDIFYLVALLRSALDTGDETHTLEHLTNQNRQILKFCDDAGIKVKQYLPHYTTQEEWMDHFGDKWGQFYQRKMDFDPRRILATGQRIFSPSSSVPISNHGGDKLLSIS</sequence>
<reference evidence="11" key="1">
    <citation type="journal article" date="2020" name="Plant J.">
        <title>Transposons played a major role in the diversification between the closely related almond and peach genomes: results from the almond genome sequence.</title>
        <authorList>
            <person name="Alioto T."/>
            <person name="Alexiou K.G."/>
            <person name="Bardil A."/>
            <person name="Barteri F."/>
            <person name="Castanera R."/>
            <person name="Cruz F."/>
            <person name="Dhingra A."/>
            <person name="Duval H."/>
            <person name="Fernandez I Marti A."/>
            <person name="Frias L."/>
            <person name="Galan B."/>
            <person name="Garcia J.L."/>
            <person name="Howad W."/>
            <person name="Gomez-Garrido J."/>
            <person name="Gut M."/>
            <person name="Julca I."/>
            <person name="Morata J."/>
            <person name="Puigdomenech P."/>
            <person name="Ribeca P."/>
            <person name="Rubio Cabetas M.J."/>
            <person name="Vlasova A."/>
            <person name="Wirthensohn M."/>
            <person name="Garcia-Mas J."/>
            <person name="Gabaldon T."/>
            <person name="Casacuberta J.M."/>
            <person name="Arus P."/>
        </authorList>
    </citation>
    <scope>NUCLEOTIDE SEQUENCE [LARGE SCALE GENOMIC DNA]</scope>
    <source>
        <strain evidence="11">cv. Texas</strain>
    </source>
</reference>
<name>A0A5E4F3X0_PRUDU</name>
<dbReference type="GO" id="GO:0009690">
    <property type="term" value="P:cytokinin metabolic process"/>
    <property type="evidence" value="ECO:0007669"/>
    <property type="project" value="InterPro"/>
</dbReference>
<feature type="signal peptide" evidence="8">
    <location>
        <begin position="1"/>
        <end position="22"/>
    </location>
</feature>
<dbReference type="InterPro" id="IPR016167">
    <property type="entry name" value="FAD-bd_PCMH_sub1"/>
</dbReference>
<dbReference type="Gene3D" id="3.40.462.10">
    <property type="entry name" value="FAD-linked oxidases, C-terminal domain"/>
    <property type="match status" value="1"/>
</dbReference>
<dbReference type="InterPro" id="IPR016164">
    <property type="entry name" value="FAD-linked_Oxase-like_C"/>
</dbReference>
<evidence type="ECO:0000313" key="10">
    <source>
        <dbReference type="EMBL" id="VVA22516.1"/>
    </source>
</evidence>
<feature type="domain" description="FAD-binding PCMH-type" evidence="9">
    <location>
        <begin position="55"/>
        <end position="240"/>
    </location>
</feature>
<comment type="similarity">
    <text evidence="2">Belongs to the oxygen-dependent FAD-linked oxidoreductase family.</text>
</comment>
<dbReference type="Pfam" id="PF09265">
    <property type="entry name" value="Cytokin-bind"/>
    <property type="match status" value="1"/>
</dbReference>
<evidence type="ECO:0000259" key="9">
    <source>
        <dbReference type="PROSITE" id="PS51387"/>
    </source>
</evidence>
<protein>
    <recommendedName>
        <fullName evidence="3">cytokinin dehydrogenase</fullName>
        <ecNumber evidence="3">1.5.99.12</ecNumber>
    </recommendedName>
</protein>
<dbReference type="InterPro" id="IPR036318">
    <property type="entry name" value="FAD-bd_PCMH-like_sf"/>
</dbReference>
<dbReference type="InterPro" id="IPR050432">
    <property type="entry name" value="FAD-linked_Oxidoreductases_BP"/>
</dbReference>
<dbReference type="InterPro" id="IPR016169">
    <property type="entry name" value="FAD-bd_PCMH_sub2"/>
</dbReference>
<dbReference type="PROSITE" id="PS51387">
    <property type="entry name" value="FAD_PCMH"/>
    <property type="match status" value="1"/>
</dbReference>
<dbReference type="SUPFAM" id="SSF56176">
    <property type="entry name" value="FAD-binding/transporter-associated domain-like"/>
    <property type="match status" value="1"/>
</dbReference>
<dbReference type="PANTHER" id="PTHR13878:SF102">
    <property type="entry name" value="CYTOKININ DEHYDROGENASE 5"/>
    <property type="match status" value="1"/>
</dbReference>
<evidence type="ECO:0000256" key="2">
    <source>
        <dbReference type="ARBA" id="ARBA00005466"/>
    </source>
</evidence>
<feature type="chain" id="PRO_5023101421" description="cytokinin dehydrogenase" evidence="8">
    <location>
        <begin position="23"/>
        <end position="542"/>
    </location>
</feature>
<organism evidence="10 11">
    <name type="scientific">Prunus dulcis</name>
    <name type="common">Almond</name>
    <name type="synonym">Amygdalus dulcis</name>
    <dbReference type="NCBI Taxonomy" id="3755"/>
    <lineage>
        <taxon>Eukaryota</taxon>
        <taxon>Viridiplantae</taxon>
        <taxon>Streptophyta</taxon>
        <taxon>Embryophyta</taxon>
        <taxon>Tracheophyta</taxon>
        <taxon>Spermatophyta</taxon>
        <taxon>Magnoliopsida</taxon>
        <taxon>eudicotyledons</taxon>
        <taxon>Gunneridae</taxon>
        <taxon>Pentapetalae</taxon>
        <taxon>rosids</taxon>
        <taxon>fabids</taxon>
        <taxon>Rosales</taxon>
        <taxon>Rosaceae</taxon>
        <taxon>Amygdaloideae</taxon>
        <taxon>Amygdaleae</taxon>
        <taxon>Prunus</taxon>
    </lineage>
</organism>